<keyword evidence="3" id="KW-1185">Reference proteome</keyword>
<sequence length="256" mass="27354">MDERRPAYRAVVTAVRDLTPRMRRLTLSAPELAGLLPSGPDEYLGLLMPQRPGHLVALPEHGIHANIRAAVAALPDDRRPDLRWYTVRNHRAESSEIDVDVILHGDTGPGSRFATHAVAGTTLGVVEGAALFAGAARGVTWVIGDETALPAMARIVETAAAGARLHVIVETESTADALPLGDCASQTWVTRGAGLPGAALVDAVRRAPIPSDVNAAWVCGEQGVTATVRRHLVVDRGVRPDRIVFSGYWRWGRARG</sequence>
<accession>A0ABZ2TZU1</accession>
<dbReference type="Gene3D" id="2.40.30.10">
    <property type="entry name" value="Translation factors"/>
    <property type="match status" value="1"/>
</dbReference>
<dbReference type="Gene3D" id="3.40.50.80">
    <property type="entry name" value="Nucleotide-binding domain of ferredoxin-NADP reductase (FNR) module"/>
    <property type="match status" value="1"/>
</dbReference>
<dbReference type="InterPro" id="IPR017927">
    <property type="entry name" value="FAD-bd_FR_type"/>
</dbReference>
<organism evidence="2 3">
    <name type="scientific">Gordonia hydrophobica</name>
    <dbReference type="NCBI Taxonomy" id="40516"/>
    <lineage>
        <taxon>Bacteria</taxon>
        <taxon>Bacillati</taxon>
        <taxon>Actinomycetota</taxon>
        <taxon>Actinomycetes</taxon>
        <taxon>Mycobacteriales</taxon>
        <taxon>Gordoniaceae</taxon>
        <taxon>Gordonia</taxon>
    </lineage>
</organism>
<reference evidence="2 3" key="1">
    <citation type="journal article" date="2023" name="Virus Evol.">
        <title>Computational host range prediction-The good, the bad, and the ugly.</title>
        <authorList>
            <person name="Howell A.A."/>
            <person name="Versoza C.J."/>
            <person name="Pfeifer S.P."/>
        </authorList>
    </citation>
    <scope>NUCLEOTIDE SEQUENCE [LARGE SCALE GENOMIC DNA]</scope>
    <source>
        <strain evidence="2 3">1610/1b</strain>
    </source>
</reference>
<dbReference type="Pfam" id="PF08021">
    <property type="entry name" value="FAD_binding_9"/>
    <property type="match status" value="1"/>
</dbReference>
<dbReference type="InterPro" id="IPR013113">
    <property type="entry name" value="SIP_FAD-bd"/>
</dbReference>
<dbReference type="InterPro" id="IPR007037">
    <property type="entry name" value="SIP_rossman_dom"/>
</dbReference>
<dbReference type="InterPro" id="IPR039261">
    <property type="entry name" value="FNR_nucleotide-bd"/>
</dbReference>
<dbReference type="PROSITE" id="PS51384">
    <property type="entry name" value="FAD_FR"/>
    <property type="match status" value="1"/>
</dbReference>
<evidence type="ECO:0000313" key="2">
    <source>
        <dbReference type="EMBL" id="WYY06936.1"/>
    </source>
</evidence>
<protein>
    <submittedName>
        <fullName evidence="2">Siderophore-interacting protein</fullName>
    </submittedName>
</protein>
<dbReference type="InterPro" id="IPR017938">
    <property type="entry name" value="Riboflavin_synthase-like_b-brl"/>
</dbReference>
<dbReference type="Pfam" id="PF04954">
    <property type="entry name" value="SIP"/>
    <property type="match status" value="1"/>
</dbReference>
<feature type="domain" description="FAD-binding FR-type" evidence="1">
    <location>
        <begin position="5"/>
        <end position="135"/>
    </location>
</feature>
<dbReference type="SUPFAM" id="SSF63380">
    <property type="entry name" value="Riboflavin synthase domain-like"/>
    <property type="match status" value="1"/>
</dbReference>
<dbReference type="CDD" id="cd06193">
    <property type="entry name" value="siderophore_interacting"/>
    <property type="match status" value="1"/>
</dbReference>
<name>A0ABZ2TZU1_9ACTN</name>
<dbReference type="Proteomes" id="UP001479933">
    <property type="component" value="Chromosome"/>
</dbReference>
<dbReference type="EMBL" id="CP136137">
    <property type="protein sequence ID" value="WYY06936.1"/>
    <property type="molecule type" value="Genomic_DNA"/>
</dbReference>
<proteinExistence type="predicted"/>
<gene>
    <name evidence="2" type="ORF">RVF87_18180</name>
</gene>
<dbReference type="RefSeq" id="WP_244885449.1">
    <property type="nucleotide sequence ID" value="NZ_CP136137.1"/>
</dbReference>
<dbReference type="InterPro" id="IPR039374">
    <property type="entry name" value="SIP_fam"/>
</dbReference>
<evidence type="ECO:0000313" key="3">
    <source>
        <dbReference type="Proteomes" id="UP001479933"/>
    </source>
</evidence>
<evidence type="ECO:0000259" key="1">
    <source>
        <dbReference type="PROSITE" id="PS51384"/>
    </source>
</evidence>
<dbReference type="PANTHER" id="PTHR30157:SF0">
    <property type="entry name" value="NADPH-DEPENDENT FERRIC-CHELATE REDUCTASE"/>
    <property type="match status" value="1"/>
</dbReference>
<dbReference type="PANTHER" id="PTHR30157">
    <property type="entry name" value="FERRIC REDUCTASE, NADPH-DEPENDENT"/>
    <property type="match status" value="1"/>
</dbReference>